<dbReference type="Proteomes" id="UP001501391">
    <property type="component" value="Unassembled WGS sequence"/>
</dbReference>
<protein>
    <submittedName>
        <fullName evidence="1">Uncharacterized protein</fullName>
    </submittedName>
</protein>
<reference evidence="1 2" key="1">
    <citation type="journal article" date="2019" name="Int. J. Syst. Evol. Microbiol.">
        <title>The Global Catalogue of Microorganisms (GCM) 10K type strain sequencing project: providing services to taxonomists for standard genome sequencing and annotation.</title>
        <authorList>
            <consortium name="The Broad Institute Genomics Platform"/>
            <consortium name="The Broad Institute Genome Sequencing Center for Infectious Disease"/>
            <person name="Wu L."/>
            <person name="Ma J."/>
        </authorList>
    </citation>
    <scope>NUCLEOTIDE SEQUENCE [LARGE SCALE GENOMIC DNA]</scope>
    <source>
        <strain evidence="1 2">JCM 14924</strain>
    </source>
</reference>
<proteinExistence type="predicted"/>
<name>A0ABN3BDB6_9ACTN</name>
<comment type="caution">
    <text evidence="1">The sequence shown here is derived from an EMBL/GenBank/DDBJ whole genome shotgun (WGS) entry which is preliminary data.</text>
</comment>
<keyword evidence="2" id="KW-1185">Reference proteome</keyword>
<gene>
    <name evidence="1" type="ORF">GCM10009787_11160</name>
</gene>
<evidence type="ECO:0000313" key="1">
    <source>
        <dbReference type="EMBL" id="GAA2192664.1"/>
    </source>
</evidence>
<accession>A0ABN3BDB6</accession>
<sequence>MYPKGVSDVKQMAELHFGAGFHPLDRAAIEAGRVGEALLGHVLVQPAHADAVADGPAGVEDPLRLIGWHADNALAIMIISQQQI</sequence>
<organism evidence="1 2">
    <name type="scientific">Streptomyces bangladeshensis</name>
    <dbReference type="NCBI Taxonomy" id="295352"/>
    <lineage>
        <taxon>Bacteria</taxon>
        <taxon>Bacillati</taxon>
        <taxon>Actinomycetota</taxon>
        <taxon>Actinomycetes</taxon>
        <taxon>Kitasatosporales</taxon>
        <taxon>Streptomycetaceae</taxon>
        <taxon>Streptomyces</taxon>
    </lineage>
</organism>
<evidence type="ECO:0000313" key="2">
    <source>
        <dbReference type="Proteomes" id="UP001501391"/>
    </source>
</evidence>
<dbReference type="EMBL" id="BAAAOQ010000003">
    <property type="protein sequence ID" value="GAA2192664.1"/>
    <property type="molecule type" value="Genomic_DNA"/>
</dbReference>